<evidence type="ECO:0000313" key="1">
    <source>
        <dbReference type="EMBL" id="KAH7842344.1"/>
    </source>
</evidence>
<sequence length="505" mass="55031">MIQSLQIKGDDRTLSRDAAQNDDKSRTREGNKFFNRFSKDFSVREAVEELRMLGKIACPVLMTTLLICSKSMISMVFLGRMGKTELAGGSLAIGFANITAFSVLRGLSMAMDPICSQAFGAKRWSVLSQTYLKTFLLLLFACLPISILWINVDHVFHRLGQDRAITKVAKVYLLFSLPELLAQAHLIPLKSFLRTQGLNSPSTLATAVSTILHLPICYLLVTYFNLGVKGLALSSILYAFNTNIGLLIYVVRSKVSIKPWDGLTAVSTFHGWWPLISLALPSVFSVCLEWWWFEIILFLGGRLSDPESSVGAVGILIQTTGTIYAFPYSLSVSVSQRVGYELGAGEASRAKRAAVIGIAVALSCGFVALSLAFTLRSVWGKMFTNDPLTLTLISTALPILGLAELGNAPQTAACGVLMGSARPKVGVRVNLASFYLIGLPVAVLLAFKFGIGFLGLWWGLAAAEFSCVVMMLSTLYQTDWKYETKRAEELTLAAGEDDLNTNLVA</sequence>
<evidence type="ECO:0000313" key="2">
    <source>
        <dbReference type="Proteomes" id="UP000828048"/>
    </source>
</evidence>
<reference evidence="1 2" key="1">
    <citation type="journal article" date="2021" name="Hortic Res">
        <title>High-quality reference genome and annotation aids understanding of berry development for evergreen blueberry (Vaccinium darrowii).</title>
        <authorList>
            <person name="Yu J."/>
            <person name="Hulse-Kemp A.M."/>
            <person name="Babiker E."/>
            <person name="Staton M."/>
        </authorList>
    </citation>
    <scope>NUCLEOTIDE SEQUENCE [LARGE SCALE GENOMIC DNA]</scope>
    <source>
        <strain evidence="2">cv. NJ 8807/NJ 8810</strain>
        <tissue evidence="1">Young leaf</tissue>
    </source>
</reference>
<gene>
    <name evidence="1" type="ORF">Vadar_004221</name>
</gene>
<organism evidence="1 2">
    <name type="scientific">Vaccinium darrowii</name>
    <dbReference type="NCBI Taxonomy" id="229202"/>
    <lineage>
        <taxon>Eukaryota</taxon>
        <taxon>Viridiplantae</taxon>
        <taxon>Streptophyta</taxon>
        <taxon>Embryophyta</taxon>
        <taxon>Tracheophyta</taxon>
        <taxon>Spermatophyta</taxon>
        <taxon>Magnoliopsida</taxon>
        <taxon>eudicotyledons</taxon>
        <taxon>Gunneridae</taxon>
        <taxon>Pentapetalae</taxon>
        <taxon>asterids</taxon>
        <taxon>Ericales</taxon>
        <taxon>Ericaceae</taxon>
        <taxon>Vaccinioideae</taxon>
        <taxon>Vaccinieae</taxon>
        <taxon>Vaccinium</taxon>
    </lineage>
</organism>
<keyword evidence="2" id="KW-1185">Reference proteome</keyword>
<comment type="caution">
    <text evidence="1">The sequence shown here is derived from an EMBL/GenBank/DDBJ whole genome shotgun (WGS) entry which is preliminary data.</text>
</comment>
<dbReference type="EMBL" id="CM037151">
    <property type="protein sequence ID" value="KAH7842344.1"/>
    <property type="molecule type" value="Genomic_DNA"/>
</dbReference>
<dbReference type="Proteomes" id="UP000828048">
    <property type="component" value="Chromosome 1"/>
</dbReference>
<proteinExistence type="predicted"/>
<protein>
    <submittedName>
        <fullName evidence="1">Uncharacterized protein</fullName>
    </submittedName>
</protein>
<accession>A0ACB7XNG1</accession>
<name>A0ACB7XNG1_9ERIC</name>